<dbReference type="InterPro" id="IPR003343">
    <property type="entry name" value="Big_2"/>
</dbReference>
<dbReference type="SUPFAM" id="SSF49373">
    <property type="entry name" value="Invasin/intimin cell-adhesion fragments"/>
    <property type="match status" value="1"/>
</dbReference>
<organism evidence="2 3">
    <name type="scientific">Gemmatirosa kalamazoonensis</name>
    <dbReference type="NCBI Taxonomy" id="861299"/>
    <lineage>
        <taxon>Bacteria</taxon>
        <taxon>Pseudomonadati</taxon>
        <taxon>Gemmatimonadota</taxon>
        <taxon>Gemmatimonadia</taxon>
        <taxon>Gemmatimonadales</taxon>
        <taxon>Gemmatimonadaceae</taxon>
        <taxon>Gemmatirosa</taxon>
    </lineage>
</organism>
<dbReference type="InParanoid" id="W0RCB6"/>
<dbReference type="AlphaFoldDB" id="W0RCB6"/>
<dbReference type="PROSITE" id="PS51257">
    <property type="entry name" value="PROKAR_LIPOPROTEIN"/>
    <property type="match status" value="1"/>
</dbReference>
<proteinExistence type="predicted"/>
<dbReference type="Proteomes" id="UP000019151">
    <property type="component" value="Chromosome"/>
</dbReference>
<keyword evidence="3" id="KW-1185">Reference proteome</keyword>
<evidence type="ECO:0000259" key="1">
    <source>
        <dbReference type="Pfam" id="PF02368"/>
    </source>
</evidence>
<dbReference type="KEGG" id="gba:J421_0899"/>
<gene>
    <name evidence="2" type="ORF">J421_0899</name>
</gene>
<reference evidence="2 3" key="1">
    <citation type="journal article" date="2014" name="Genome Announc.">
        <title>Genome Sequence and Methylome of Soil Bacterium Gemmatirosa kalamazoonensis KBS708T, a Member of the Rarely Cultivated Gemmatimonadetes Phylum.</title>
        <authorList>
            <person name="Debruyn J.M."/>
            <person name="Radosevich M."/>
            <person name="Wommack K.E."/>
            <person name="Polson S.W."/>
            <person name="Hauser L.J."/>
            <person name="Fawaz M.N."/>
            <person name="Korlach J."/>
            <person name="Tsai Y.C."/>
        </authorList>
    </citation>
    <scope>NUCLEOTIDE SEQUENCE [LARGE SCALE GENOMIC DNA]</scope>
    <source>
        <strain evidence="2 3">KBS708</strain>
    </source>
</reference>
<feature type="domain" description="BIG2" evidence="1">
    <location>
        <begin position="67"/>
        <end position="132"/>
    </location>
</feature>
<dbReference type="InterPro" id="IPR008964">
    <property type="entry name" value="Invasin/intimin_cell_adhesion"/>
</dbReference>
<sequence length="693" mass="73467">MRPALSPGSRHAARRLALGGLAAAALVACGGDSTGPGTEPPLTMRLDIVPAEGSLPGFATRTLGLAPGDSARMSARLNDSKGGSQAASGITWSSSATAVADVDATGLVRARTNGTAIVIARTSTLADTLTVTVSACGAAVPVALGVGEARSFATGQGSTLCVTGADRDEFVLVAFNTEQDSLRVTTDVRTSLSVTGNGIAEINAATAAFARAPLDPAAADEPRRDVRFEQALRERAGAELRPRLAAAHLRAPRPAGLALSVASAATTAAVPAVGQLLSLNTSMETCDTTKAGGIRRRTGRVVAVTDKAIVVADTANPPNGFTDAEYRAYGVAFDTLAYPVDVANFGGESDVDKNGRSIIFFTSAVNLLTPRNADYYVGGFFYERDLFQNSAPKSSDFCGGSNFAEMFYMLVPDPTGRVNGNVFRKGFVDSVTVGTLAHEFQHLINASRRIYVNNADNWEDTWLNEGLSHVAEELVFQREAGITTRTRLDSTAINASRVRSAFNFYMQGGNISRLAEYFQSSEGSSPYADNDDLETRGATWAFLRYAADRVNGNDAALWQKLVTNTKLNGMPNLRAALGVDQATLTEWFRDWSIANFVDGVPGVTLDPRYAYRSWNFRSVMASLRSARNILLYSAYPIVTHTLRDGLAERPALRGGAAAYFRFTVGGGKQARILTAGSGAPLPANVALSVVRTR</sequence>
<dbReference type="RefSeq" id="WP_025409974.1">
    <property type="nucleotide sequence ID" value="NZ_CP007128.1"/>
</dbReference>
<dbReference type="OrthoDB" id="1495777at2"/>
<evidence type="ECO:0000313" key="2">
    <source>
        <dbReference type="EMBL" id="AHG88436.1"/>
    </source>
</evidence>
<dbReference type="EMBL" id="CP007128">
    <property type="protein sequence ID" value="AHG88436.1"/>
    <property type="molecule type" value="Genomic_DNA"/>
</dbReference>
<protein>
    <submittedName>
        <fullName evidence="2">Peptidase M30, hyicolysin</fullName>
    </submittedName>
</protein>
<accession>W0RCB6</accession>
<dbReference type="Gene3D" id="2.60.40.1080">
    <property type="match status" value="1"/>
</dbReference>
<dbReference type="eggNOG" id="COG5492">
    <property type="taxonomic scope" value="Bacteria"/>
</dbReference>
<name>W0RCB6_9BACT</name>
<dbReference type="HOGENOM" id="CLU_355928_0_0_0"/>
<dbReference type="Pfam" id="PF02368">
    <property type="entry name" value="Big_2"/>
    <property type="match status" value="1"/>
</dbReference>
<evidence type="ECO:0000313" key="3">
    <source>
        <dbReference type="Proteomes" id="UP000019151"/>
    </source>
</evidence>